<proteinExistence type="predicted"/>
<dbReference type="EMBL" id="UOEI01000130">
    <property type="protein sequence ID" value="VAV94623.1"/>
    <property type="molecule type" value="Genomic_DNA"/>
</dbReference>
<dbReference type="AlphaFoldDB" id="A0A3B0SE85"/>
<keyword evidence="2" id="KW-0808">Transferase</keyword>
<dbReference type="Gene3D" id="3.40.1280.10">
    <property type="match status" value="1"/>
</dbReference>
<dbReference type="InterPro" id="IPR016009">
    <property type="entry name" value="tRNA_MeTrfase_TRMD/TRM10"/>
</dbReference>
<reference evidence="2" key="1">
    <citation type="submission" date="2018-06" db="EMBL/GenBank/DDBJ databases">
        <authorList>
            <person name="Zhirakovskaya E."/>
        </authorList>
    </citation>
    <scope>NUCLEOTIDE SEQUENCE</scope>
</reference>
<dbReference type="Pfam" id="PF01746">
    <property type="entry name" value="tRNA_m1G_MT"/>
    <property type="match status" value="1"/>
</dbReference>
<dbReference type="GO" id="GO:0002939">
    <property type="term" value="P:tRNA N1-guanine methylation"/>
    <property type="evidence" value="ECO:0007669"/>
    <property type="project" value="TreeGrafter"/>
</dbReference>
<protein>
    <submittedName>
        <fullName evidence="2">tRNA (Guanine(37)-N(1))-methyltransferase</fullName>
        <ecNumber evidence="2">2.1.1.228</ecNumber>
    </submittedName>
</protein>
<keyword evidence="2" id="KW-0489">Methyltransferase</keyword>
<dbReference type="GO" id="GO:0005829">
    <property type="term" value="C:cytosol"/>
    <property type="evidence" value="ECO:0007669"/>
    <property type="project" value="TreeGrafter"/>
</dbReference>
<dbReference type="SUPFAM" id="SSF75217">
    <property type="entry name" value="alpha/beta knot"/>
    <property type="match status" value="1"/>
</dbReference>
<dbReference type="InterPro" id="IPR029026">
    <property type="entry name" value="tRNA_m1G_MTases_N"/>
</dbReference>
<accession>A0A3B0SE85</accession>
<dbReference type="InterPro" id="IPR002649">
    <property type="entry name" value="tRNA_m1G_MeTrfase_TrmD"/>
</dbReference>
<dbReference type="EC" id="2.1.1.228" evidence="2"/>
<sequence length="70" mass="7706">MRVNIVTLFPEYFDSPLDVSFVRRAIADGLLEVVTHDPRAHARGVHRQIDDAPFGGGAGMVMMIEPLAKT</sequence>
<evidence type="ECO:0000259" key="1">
    <source>
        <dbReference type="Pfam" id="PF01746"/>
    </source>
</evidence>
<dbReference type="GO" id="GO:0052906">
    <property type="term" value="F:tRNA (guanine(37)-N1)-methyltransferase activity"/>
    <property type="evidence" value="ECO:0007669"/>
    <property type="project" value="UniProtKB-EC"/>
</dbReference>
<organism evidence="2">
    <name type="scientific">hydrothermal vent metagenome</name>
    <dbReference type="NCBI Taxonomy" id="652676"/>
    <lineage>
        <taxon>unclassified sequences</taxon>
        <taxon>metagenomes</taxon>
        <taxon>ecological metagenomes</taxon>
    </lineage>
</organism>
<gene>
    <name evidence="2" type="ORF">MNBD_ACTINO01-2191</name>
</gene>
<feature type="non-terminal residue" evidence="2">
    <location>
        <position position="70"/>
    </location>
</feature>
<evidence type="ECO:0000313" key="2">
    <source>
        <dbReference type="EMBL" id="VAV94623.1"/>
    </source>
</evidence>
<dbReference type="PANTHER" id="PTHR46417">
    <property type="entry name" value="TRNA (GUANINE-N(1)-)-METHYLTRANSFERASE"/>
    <property type="match status" value="1"/>
</dbReference>
<feature type="domain" description="tRNA methyltransferase TRMD/TRM10-type" evidence="1">
    <location>
        <begin position="1"/>
        <end position="69"/>
    </location>
</feature>
<dbReference type="InterPro" id="IPR029028">
    <property type="entry name" value="Alpha/beta_knot_MTases"/>
</dbReference>
<dbReference type="PANTHER" id="PTHR46417:SF1">
    <property type="entry name" value="TRNA (GUANINE-N(1)-)-METHYLTRANSFERASE"/>
    <property type="match status" value="1"/>
</dbReference>
<name>A0A3B0SE85_9ZZZZ</name>